<evidence type="ECO:0000256" key="1">
    <source>
        <dbReference type="SAM" id="MobiDB-lite"/>
    </source>
</evidence>
<dbReference type="EMBL" id="NEVU01000002">
    <property type="protein sequence ID" value="OZI75228.1"/>
    <property type="molecule type" value="Genomic_DNA"/>
</dbReference>
<dbReference type="AlphaFoldDB" id="A0A261VM56"/>
<accession>A0A261VM56</accession>
<proteinExistence type="predicted"/>
<organism evidence="2 3">
    <name type="scientific">Bordetella genomosp. 12</name>
    <dbReference type="NCBI Taxonomy" id="463035"/>
    <lineage>
        <taxon>Bacteria</taxon>
        <taxon>Pseudomonadati</taxon>
        <taxon>Pseudomonadota</taxon>
        <taxon>Betaproteobacteria</taxon>
        <taxon>Burkholderiales</taxon>
        <taxon>Alcaligenaceae</taxon>
        <taxon>Bordetella</taxon>
    </lineage>
</organism>
<reference evidence="3" key="1">
    <citation type="submission" date="2017-05" db="EMBL/GenBank/DDBJ databases">
        <title>Complete and WGS of Bordetella genogroups.</title>
        <authorList>
            <person name="Spilker T."/>
            <person name="Lipuma J."/>
        </authorList>
    </citation>
    <scope>NUCLEOTIDE SEQUENCE [LARGE SCALE GENOMIC DNA]</scope>
    <source>
        <strain evidence="3">AU6712</strain>
    </source>
</reference>
<gene>
    <name evidence="2" type="ORF">CAL22_10800</name>
</gene>
<comment type="caution">
    <text evidence="2">The sequence shown here is derived from an EMBL/GenBank/DDBJ whole genome shotgun (WGS) entry which is preliminary data.</text>
</comment>
<keyword evidence="3" id="KW-1185">Reference proteome</keyword>
<evidence type="ECO:0000313" key="2">
    <source>
        <dbReference type="EMBL" id="OZI75228.1"/>
    </source>
</evidence>
<dbReference type="RefSeq" id="WP_094813607.1">
    <property type="nucleotide sequence ID" value="NZ_NEVU01000002.1"/>
</dbReference>
<dbReference type="OrthoDB" id="8639491at2"/>
<evidence type="ECO:0000313" key="3">
    <source>
        <dbReference type="Proteomes" id="UP000216429"/>
    </source>
</evidence>
<protein>
    <submittedName>
        <fullName evidence="2">Uncharacterized protein</fullName>
    </submittedName>
</protein>
<name>A0A261VM56_9BORD</name>
<feature type="region of interest" description="Disordered" evidence="1">
    <location>
        <begin position="150"/>
        <end position="172"/>
    </location>
</feature>
<sequence length="172" mass="18951">MRAAPFPPSIFLYTEEQRGNQLVESEVVGMLSDISGAEKFVVIRDPHADLQYVYRVDHASSNLDAVAMTQADAAHFDGKHSIQINAMSYRLGTPAAALALLRGTTHWIQDKGALLSVLLHNAASRGAGFSPRRIHRERVYAVPPGVPIERLSRHDPGEQDGSLWLMPEGDER</sequence>
<dbReference type="Proteomes" id="UP000216429">
    <property type="component" value="Unassembled WGS sequence"/>
</dbReference>